<proteinExistence type="predicted"/>
<dbReference type="Pfam" id="PF00069">
    <property type="entry name" value="Pkinase"/>
    <property type="match status" value="1"/>
</dbReference>
<evidence type="ECO:0000256" key="1">
    <source>
        <dbReference type="ARBA" id="ARBA00022527"/>
    </source>
</evidence>
<evidence type="ECO:0000313" key="7">
    <source>
        <dbReference type="EMBL" id="EAX97369.1"/>
    </source>
</evidence>
<dbReference type="RefSeq" id="XP_001310299.1">
    <property type="nucleotide sequence ID" value="XM_001310298.1"/>
</dbReference>
<dbReference type="Proteomes" id="UP000001542">
    <property type="component" value="Unassembled WGS sequence"/>
</dbReference>
<evidence type="ECO:0000259" key="6">
    <source>
        <dbReference type="PROSITE" id="PS50011"/>
    </source>
</evidence>
<dbReference type="VEuPathDB" id="TrichDB:TVAGG3_0801380"/>
<reference evidence="7" key="1">
    <citation type="submission" date="2006-10" db="EMBL/GenBank/DDBJ databases">
        <authorList>
            <person name="Amadeo P."/>
            <person name="Zhao Q."/>
            <person name="Wortman J."/>
            <person name="Fraser-Liggett C."/>
            <person name="Carlton J."/>
        </authorList>
    </citation>
    <scope>NUCLEOTIDE SEQUENCE</scope>
    <source>
        <strain evidence="7">G3</strain>
    </source>
</reference>
<dbReference type="GO" id="GO:0004674">
    <property type="term" value="F:protein serine/threonine kinase activity"/>
    <property type="evidence" value="ECO:0007669"/>
    <property type="project" value="UniProtKB-KW"/>
</dbReference>
<dbReference type="InterPro" id="IPR011009">
    <property type="entry name" value="Kinase-like_dom_sf"/>
</dbReference>
<keyword evidence="2" id="KW-0808">Transferase</keyword>
<protein>
    <submittedName>
        <fullName evidence="7">CAMK family protein kinase</fullName>
    </submittedName>
</protein>
<keyword evidence="8" id="KW-1185">Reference proteome</keyword>
<dbReference type="KEGG" id="tva:4755155"/>
<dbReference type="AlphaFoldDB" id="A2FCL0"/>
<gene>
    <name evidence="7" type="ORF">TVAG_499060</name>
</gene>
<name>A2FCL0_TRIV3</name>
<evidence type="ECO:0000256" key="3">
    <source>
        <dbReference type="ARBA" id="ARBA00022741"/>
    </source>
</evidence>
<dbReference type="PANTHER" id="PTHR24345">
    <property type="entry name" value="SERINE/THREONINE-PROTEIN KINASE PLK"/>
    <property type="match status" value="1"/>
</dbReference>
<dbReference type="EMBL" id="DS113718">
    <property type="protein sequence ID" value="EAX97369.1"/>
    <property type="molecule type" value="Genomic_DNA"/>
</dbReference>
<accession>A2FCL0</accession>
<dbReference type="InterPro" id="IPR000719">
    <property type="entry name" value="Prot_kinase_dom"/>
</dbReference>
<evidence type="ECO:0000313" key="8">
    <source>
        <dbReference type="Proteomes" id="UP000001542"/>
    </source>
</evidence>
<dbReference type="InParanoid" id="A2FCL0"/>
<keyword evidence="4 7" id="KW-0418">Kinase</keyword>
<reference evidence="7" key="2">
    <citation type="journal article" date="2007" name="Science">
        <title>Draft genome sequence of the sexually transmitted pathogen Trichomonas vaginalis.</title>
        <authorList>
            <person name="Carlton J.M."/>
            <person name="Hirt R.P."/>
            <person name="Silva J.C."/>
            <person name="Delcher A.L."/>
            <person name="Schatz M."/>
            <person name="Zhao Q."/>
            <person name="Wortman J.R."/>
            <person name="Bidwell S.L."/>
            <person name="Alsmark U.C.M."/>
            <person name="Besteiro S."/>
            <person name="Sicheritz-Ponten T."/>
            <person name="Noel C.J."/>
            <person name="Dacks J.B."/>
            <person name="Foster P.G."/>
            <person name="Simillion C."/>
            <person name="Van de Peer Y."/>
            <person name="Miranda-Saavedra D."/>
            <person name="Barton G.J."/>
            <person name="Westrop G.D."/>
            <person name="Mueller S."/>
            <person name="Dessi D."/>
            <person name="Fiori P.L."/>
            <person name="Ren Q."/>
            <person name="Paulsen I."/>
            <person name="Zhang H."/>
            <person name="Bastida-Corcuera F.D."/>
            <person name="Simoes-Barbosa A."/>
            <person name="Brown M.T."/>
            <person name="Hayes R.D."/>
            <person name="Mukherjee M."/>
            <person name="Okumura C.Y."/>
            <person name="Schneider R."/>
            <person name="Smith A.J."/>
            <person name="Vanacova S."/>
            <person name="Villalvazo M."/>
            <person name="Haas B.J."/>
            <person name="Pertea M."/>
            <person name="Feldblyum T.V."/>
            <person name="Utterback T.R."/>
            <person name="Shu C.L."/>
            <person name="Osoegawa K."/>
            <person name="de Jong P.J."/>
            <person name="Hrdy I."/>
            <person name="Horvathova L."/>
            <person name="Zubacova Z."/>
            <person name="Dolezal P."/>
            <person name="Malik S.B."/>
            <person name="Logsdon J.M. Jr."/>
            <person name="Henze K."/>
            <person name="Gupta A."/>
            <person name="Wang C.C."/>
            <person name="Dunne R.L."/>
            <person name="Upcroft J.A."/>
            <person name="Upcroft P."/>
            <person name="White O."/>
            <person name="Salzberg S.L."/>
            <person name="Tang P."/>
            <person name="Chiu C.-H."/>
            <person name="Lee Y.-S."/>
            <person name="Embley T.M."/>
            <person name="Coombs G.H."/>
            <person name="Mottram J.C."/>
            <person name="Tachezy J."/>
            <person name="Fraser-Liggett C.M."/>
            <person name="Johnson P.J."/>
        </authorList>
    </citation>
    <scope>NUCLEOTIDE SEQUENCE [LARGE SCALE GENOMIC DNA]</scope>
    <source>
        <strain evidence="7">G3</strain>
    </source>
</reference>
<dbReference type="PIRSF" id="PIRSF000654">
    <property type="entry name" value="Integrin-linked_kinase"/>
    <property type="match status" value="1"/>
</dbReference>
<dbReference type="SMART" id="SM00220">
    <property type="entry name" value="S_TKc"/>
    <property type="match status" value="1"/>
</dbReference>
<evidence type="ECO:0000256" key="4">
    <source>
        <dbReference type="ARBA" id="ARBA00022777"/>
    </source>
</evidence>
<dbReference type="PANTHER" id="PTHR24345:SF0">
    <property type="entry name" value="CELL CYCLE SERINE_THREONINE-PROTEIN KINASE CDC5_MSD2"/>
    <property type="match status" value="1"/>
</dbReference>
<dbReference type="InterPro" id="IPR008271">
    <property type="entry name" value="Ser/Thr_kinase_AS"/>
</dbReference>
<dbReference type="SUPFAM" id="SSF56112">
    <property type="entry name" value="Protein kinase-like (PK-like)"/>
    <property type="match status" value="1"/>
</dbReference>
<dbReference type="GO" id="GO:0005524">
    <property type="term" value="F:ATP binding"/>
    <property type="evidence" value="ECO:0007669"/>
    <property type="project" value="UniProtKB-KW"/>
</dbReference>
<keyword evidence="3" id="KW-0547">Nucleotide-binding</keyword>
<dbReference type="PROSITE" id="PS50011">
    <property type="entry name" value="PROTEIN_KINASE_DOM"/>
    <property type="match status" value="1"/>
</dbReference>
<dbReference type="OrthoDB" id="2914378at2759"/>
<dbReference type="eggNOG" id="KOG0032">
    <property type="taxonomic scope" value="Eukaryota"/>
</dbReference>
<feature type="domain" description="Protein kinase" evidence="6">
    <location>
        <begin position="7"/>
        <end position="258"/>
    </location>
</feature>
<keyword evidence="1" id="KW-0723">Serine/threonine-protein kinase</keyword>
<organism evidence="7 8">
    <name type="scientific">Trichomonas vaginalis (strain ATCC PRA-98 / G3)</name>
    <dbReference type="NCBI Taxonomy" id="412133"/>
    <lineage>
        <taxon>Eukaryota</taxon>
        <taxon>Metamonada</taxon>
        <taxon>Parabasalia</taxon>
        <taxon>Trichomonadida</taxon>
        <taxon>Trichomonadidae</taxon>
        <taxon>Trichomonas</taxon>
    </lineage>
</organism>
<keyword evidence="5" id="KW-0067">ATP-binding</keyword>
<dbReference type="VEuPathDB" id="TrichDB:TVAG_499060"/>
<dbReference type="PROSITE" id="PS00108">
    <property type="entry name" value="PROTEIN_KINASE_ST"/>
    <property type="match status" value="1"/>
</dbReference>
<dbReference type="SMR" id="A2FCL0"/>
<dbReference type="STRING" id="5722.A2FCL0"/>
<evidence type="ECO:0000256" key="5">
    <source>
        <dbReference type="ARBA" id="ARBA00022840"/>
    </source>
</evidence>
<sequence>MSTKQRYIQQKILSSSQNSSTEICYDQMEKRTVVLKKFPKNVKPLDRFLEEVNAQAFISSTGVIQTYSAFEENDNYVLVMEAGKTNLMDIIKHGCLSETLVKSLLPNVLVGLKDLHSNHIVHNDVKPENIVLCLDGKMKIIDFDLATIHDKEKCNYEHGVFGTWPYMSPEVVDGGDHTEKVDVWSMGVVMYVALTGVLPFKAPNQTTYLDNVKQQPFNKILLEKVHCSRQLIDLISTMLTKDPAKRPTISQCLKHEWFNSY</sequence>
<dbReference type="Gene3D" id="1.10.510.10">
    <property type="entry name" value="Transferase(Phosphotransferase) domain 1"/>
    <property type="match status" value="1"/>
</dbReference>
<evidence type="ECO:0000256" key="2">
    <source>
        <dbReference type="ARBA" id="ARBA00022679"/>
    </source>
</evidence>